<dbReference type="PROSITE" id="PS50948">
    <property type="entry name" value="PAN"/>
    <property type="match status" value="1"/>
</dbReference>
<evidence type="ECO:0000256" key="2">
    <source>
        <dbReference type="ARBA" id="ARBA00008661"/>
    </source>
</evidence>
<evidence type="ECO:0000256" key="4">
    <source>
        <dbReference type="ARBA" id="ARBA00022679"/>
    </source>
</evidence>
<dbReference type="InterPro" id="IPR011419">
    <property type="entry name" value="ATP12_ATP_synth-F1-assembly"/>
</dbReference>
<comment type="similarity">
    <text evidence="2">Belongs to the glycosyltransferase 31 family.</text>
</comment>
<evidence type="ECO:0000259" key="13">
    <source>
        <dbReference type="PROSITE" id="PS51406"/>
    </source>
</evidence>
<dbReference type="PROSITE" id="PS51406">
    <property type="entry name" value="FIBRINOGEN_C_2"/>
    <property type="match status" value="1"/>
</dbReference>
<dbReference type="PROSITE" id="PS50026">
    <property type="entry name" value="EGF_3"/>
    <property type="match status" value="1"/>
</dbReference>
<dbReference type="Pfam" id="PF00147">
    <property type="entry name" value="Fibrinogen_C"/>
    <property type="match status" value="1"/>
</dbReference>
<evidence type="ECO:0000313" key="15">
    <source>
        <dbReference type="Proteomes" id="UP000225706"/>
    </source>
</evidence>
<dbReference type="Gene3D" id="3.90.550.50">
    <property type="match status" value="1"/>
</dbReference>
<dbReference type="SUPFAM" id="SSF160909">
    <property type="entry name" value="ATP12-like"/>
    <property type="match status" value="1"/>
</dbReference>
<feature type="domain" description="Fibrinogen C-terminal" evidence="13">
    <location>
        <begin position="729"/>
        <end position="780"/>
    </location>
</feature>
<feature type="domain" description="Apple" evidence="12">
    <location>
        <begin position="602"/>
        <end position="678"/>
    </location>
</feature>
<keyword evidence="7" id="KW-1133">Transmembrane helix</keyword>
<dbReference type="GO" id="GO:0012505">
    <property type="term" value="C:endomembrane system"/>
    <property type="evidence" value="ECO:0007669"/>
    <property type="project" value="UniProtKB-SubCell"/>
</dbReference>
<evidence type="ECO:0000256" key="6">
    <source>
        <dbReference type="ARBA" id="ARBA00022968"/>
    </source>
</evidence>
<comment type="caution">
    <text evidence="14">The sequence shown here is derived from an EMBL/GenBank/DDBJ whole genome shotgun (WGS) entry which is preliminary data.</text>
</comment>
<keyword evidence="6" id="KW-0735">Signal-anchor</keyword>
<dbReference type="SUPFAM" id="SSF56496">
    <property type="entry name" value="Fibrinogen C-terminal domain-like"/>
    <property type="match status" value="1"/>
</dbReference>
<evidence type="ECO:0000256" key="8">
    <source>
        <dbReference type="ARBA" id="ARBA00023136"/>
    </source>
</evidence>
<evidence type="ECO:0000259" key="11">
    <source>
        <dbReference type="PROSITE" id="PS50026"/>
    </source>
</evidence>
<evidence type="ECO:0000256" key="3">
    <source>
        <dbReference type="ARBA" id="ARBA00022676"/>
    </source>
</evidence>
<dbReference type="Pfam" id="PF07542">
    <property type="entry name" value="ATP12"/>
    <property type="match status" value="1"/>
</dbReference>
<dbReference type="Gene3D" id="2.10.25.10">
    <property type="entry name" value="Laminin"/>
    <property type="match status" value="1"/>
</dbReference>
<feature type="disulfide bond" evidence="10">
    <location>
        <begin position="693"/>
        <end position="710"/>
    </location>
</feature>
<gene>
    <name evidence="14" type="primary">lfng</name>
    <name evidence="14" type="ORF">AWC38_SpisGene17828</name>
</gene>
<feature type="disulfide bond" evidence="10">
    <location>
        <begin position="712"/>
        <end position="721"/>
    </location>
</feature>
<evidence type="ECO:0000256" key="5">
    <source>
        <dbReference type="ARBA" id="ARBA00022692"/>
    </source>
</evidence>
<proteinExistence type="inferred from homology"/>
<dbReference type="GO" id="GO:0016757">
    <property type="term" value="F:glycosyltransferase activity"/>
    <property type="evidence" value="ECO:0007669"/>
    <property type="project" value="UniProtKB-KW"/>
</dbReference>
<dbReference type="GO" id="GO:0016020">
    <property type="term" value="C:membrane"/>
    <property type="evidence" value="ECO:0007669"/>
    <property type="project" value="UniProtKB-SubCell"/>
</dbReference>
<dbReference type="InterPro" id="IPR000742">
    <property type="entry name" value="EGF"/>
</dbReference>
<organism evidence="14 15">
    <name type="scientific">Stylophora pistillata</name>
    <name type="common">Smooth cauliflower coral</name>
    <dbReference type="NCBI Taxonomy" id="50429"/>
    <lineage>
        <taxon>Eukaryota</taxon>
        <taxon>Metazoa</taxon>
        <taxon>Cnidaria</taxon>
        <taxon>Anthozoa</taxon>
        <taxon>Hexacorallia</taxon>
        <taxon>Scleractinia</taxon>
        <taxon>Astrocoeniina</taxon>
        <taxon>Pocilloporidae</taxon>
        <taxon>Stylophora</taxon>
    </lineage>
</organism>
<reference evidence="15" key="1">
    <citation type="journal article" date="2017" name="bioRxiv">
        <title>Comparative analysis of the genomes of Stylophora pistillata and Acropora digitifera provides evidence for extensive differences between species of corals.</title>
        <authorList>
            <person name="Voolstra C.R."/>
            <person name="Li Y."/>
            <person name="Liew Y.J."/>
            <person name="Baumgarten S."/>
            <person name="Zoccola D."/>
            <person name="Flot J.-F."/>
            <person name="Tambutte S."/>
            <person name="Allemand D."/>
            <person name="Aranda M."/>
        </authorList>
    </citation>
    <scope>NUCLEOTIDE SEQUENCE [LARGE SCALE GENOMIC DNA]</scope>
</reference>
<dbReference type="InterPro" id="IPR003609">
    <property type="entry name" value="Pan_app"/>
</dbReference>
<dbReference type="InterPro" id="IPR036056">
    <property type="entry name" value="Fibrinogen-like_C"/>
</dbReference>
<dbReference type="InterPro" id="IPR003378">
    <property type="entry name" value="Fringe-like_glycosylTrfase"/>
</dbReference>
<dbReference type="EMBL" id="LSMT01000446">
    <property type="protein sequence ID" value="PFX17841.1"/>
    <property type="molecule type" value="Genomic_DNA"/>
</dbReference>
<evidence type="ECO:0000259" key="12">
    <source>
        <dbReference type="PROSITE" id="PS50948"/>
    </source>
</evidence>
<keyword evidence="10" id="KW-1015">Disulfide bond</keyword>
<evidence type="ECO:0000256" key="9">
    <source>
        <dbReference type="ARBA" id="ARBA00037847"/>
    </source>
</evidence>
<evidence type="ECO:0000256" key="7">
    <source>
        <dbReference type="ARBA" id="ARBA00022989"/>
    </source>
</evidence>
<dbReference type="GO" id="GO:0043461">
    <property type="term" value="P:proton-transporting ATP synthase complex assembly"/>
    <property type="evidence" value="ECO:0007669"/>
    <property type="project" value="InterPro"/>
</dbReference>
<accession>A0A2B4RJP3</accession>
<name>A0A2B4RJP3_STYPI</name>
<keyword evidence="3 14" id="KW-0328">Glycosyltransferase</keyword>
<dbReference type="PROSITE" id="PS00022">
    <property type="entry name" value="EGF_1"/>
    <property type="match status" value="1"/>
</dbReference>
<evidence type="ECO:0000256" key="10">
    <source>
        <dbReference type="PROSITE-ProRule" id="PRU00076"/>
    </source>
</evidence>
<dbReference type="InterPro" id="IPR002181">
    <property type="entry name" value="Fibrinogen_a/b/g_C_dom"/>
</dbReference>
<keyword evidence="4 14" id="KW-0808">Transferase</keyword>
<dbReference type="Pfam" id="PF02434">
    <property type="entry name" value="Fringe"/>
    <property type="match status" value="1"/>
</dbReference>
<evidence type="ECO:0000313" key="14">
    <source>
        <dbReference type="EMBL" id="PFX17841.1"/>
    </source>
</evidence>
<protein>
    <submittedName>
        <fullName evidence="14">Beta-1,3-N-acetylglucosaminyltransferase lunatic fringe</fullName>
    </submittedName>
</protein>
<dbReference type="NCBIfam" id="NF040941">
    <property type="entry name" value="GGGWT_bact"/>
    <property type="match status" value="1"/>
</dbReference>
<dbReference type="SUPFAM" id="SSF57196">
    <property type="entry name" value="EGF/Laminin"/>
    <property type="match status" value="1"/>
</dbReference>
<dbReference type="AlphaFoldDB" id="A0A2B4RJP3"/>
<keyword evidence="5" id="KW-0812">Transmembrane</keyword>
<dbReference type="Proteomes" id="UP000225706">
    <property type="component" value="Unassembled WGS sequence"/>
</dbReference>
<sequence>MFPPRRKCRKLLVWVALAVVAQVMLAFFLHGEFNFAPIEQTRTRKRNTKIRSRLRLQSQGGHQLEEINMFIARSKLEHAHGKDEGTDYAETLLIKEIKSTDFPRMSGRNLYNPLRVNERNQSINLSTTISGRQVVKGKEIFVDQSVRKKTTFDHELRAENLRQSHNLTELDDVFISIKTTSDYHEARVTLLVDTWFQNAKKQVHFFTDREDSKLNESLGGHLIKTACETGHQRAKLCCKMQAELDFFVKNFNTKWFCHFDDDNYVNVHTLVKTLKNFNPLEDVYLGRPSLTKAMEAWDRLDGYNRKKFWFATGGAGFCLSHALVARMSPHISDGKFAESCERIKVPDDCTIGFISESLLNVSLTRLDLFHSHLENLPSIQQSEIKEQISFSHGYIGGRYNRVNIAGPFDQEQDPTRHNYISKGGYQITVDNKKVKTPAGNLLVVPSKPLAMAVSVEWNSQVDTIKPANMHLTSLSNTVIDNPRTRNHDQQVSHILEFLSSDSIWYSVPVKPSHGLLAVAIPDDAEERLKAHLTPLDSWSLMGKYVSEVIKEVGKDSSFVGKLGVDDCRRHVGTGSIGVHFASAFVVLKSPLYALYGVVTGFSRSAYFTTRENTRLTVQVIKRVDSSSITSCGQFCLRNSWCTSTNFQISPKMNGRGTCELNKHEAIDENSDDFHDQEGATFSLMLKGRLSAGCLNGGSGLSDQKENSFSCSCKPLWTGEICENKIGIGWHSYYPANSCKNIRDIGESKGDGEYWIDPEKSGNPFKVYCEMTTDGGGWLLVANVVKDNTSVPIQPLLLWSYRAVSDYQRNNIILSQTAMRELRSNLLFTQLRFHCKKQDPGRTFHVTTAANSTGEAVVQYFSGQKDKKPDACGSFVRMEDDKSKATGVCQKWGKGLNKWGSVEVETNETRLQNLVFLVWYKYHWFVAPDFGRFECDDLKVGEASTGDFWKVYVR</sequence>
<comment type="subcellular location">
    <subcellularLocation>
        <location evidence="9">Endomembrane system</location>
        <topology evidence="9">Single-pass membrane protein</topology>
    </subcellularLocation>
    <subcellularLocation>
        <location evidence="1">Membrane</location>
        <topology evidence="1">Single-pass type II membrane protein</topology>
    </subcellularLocation>
</comment>
<keyword evidence="8" id="KW-0472">Membrane</keyword>
<keyword evidence="15" id="KW-1185">Reference proteome</keyword>
<evidence type="ECO:0000256" key="1">
    <source>
        <dbReference type="ARBA" id="ARBA00004606"/>
    </source>
</evidence>
<comment type="caution">
    <text evidence="10">Lacks conserved residue(s) required for the propagation of feature annotation.</text>
</comment>
<feature type="domain" description="EGF-like" evidence="11">
    <location>
        <begin position="684"/>
        <end position="722"/>
    </location>
</feature>
<dbReference type="OrthoDB" id="5958120at2759"/>
<keyword evidence="10" id="KW-0245">EGF-like domain</keyword>
<dbReference type="Gene3D" id="2.60.120.1000">
    <property type="match status" value="1"/>
</dbReference>
<dbReference type="STRING" id="50429.A0A2B4RJP3"/>
<dbReference type="PANTHER" id="PTHR10811">
    <property type="entry name" value="FRINGE-RELATED"/>
    <property type="match status" value="1"/>
</dbReference>